<proteinExistence type="predicted"/>
<dbReference type="EMBL" id="CAJHUB010000771">
    <property type="protein sequence ID" value="CAD7690742.1"/>
    <property type="molecule type" value="Genomic_DNA"/>
</dbReference>
<feature type="compositionally biased region" description="Basic and acidic residues" evidence="1">
    <location>
        <begin position="53"/>
        <end position="75"/>
    </location>
</feature>
<evidence type="ECO:0000313" key="3">
    <source>
        <dbReference type="Proteomes" id="UP000645828"/>
    </source>
</evidence>
<dbReference type="Proteomes" id="UP000645828">
    <property type="component" value="Unassembled WGS sequence"/>
</dbReference>
<dbReference type="AlphaFoldDB" id="A0A811ZP89"/>
<keyword evidence="3" id="KW-1185">Reference proteome</keyword>
<reference evidence="2" key="1">
    <citation type="submission" date="2020-12" db="EMBL/GenBank/DDBJ databases">
        <authorList>
            <consortium name="Molecular Ecology Group"/>
        </authorList>
    </citation>
    <scope>NUCLEOTIDE SEQUENCE</scope>
    <source>
        <strain evidence="2">TBG_1078</strain>
    </source>
</reference>
<organism evidence="2 3">
    <name type="scientific">Nyctereutes procyonoides</name>
    <name type="common">Raccoon dog</name>
    <name type="synonym">Canis procyonoides</name>
    <dbReference type="NCBI Taxonomy" id="34880"/>
    <lineage>
        <taxon>Eukaryota</taxon>
        <taxon>Metazoa</taxon>
        <taxon>Chordata</taxon>
        <taxon>Craniata</taxon>
        <taxon>Vertebrata</taxon>
        <taxon>Euteleostomi</taxon>
        <taxon>Mammalia</taxon>
        <taxon>Eutheria</taxon>
        <taxon>Laurasiatheria</taxon>
        <taxon>Carnivora</taxon>
        <taxon>Caniformia</taxon>
        <taxon>Canidae</taxon>
        <taxon>Nyctereutes</taxon>
    </lineage>
</organism>
<feature type="compositionally biased region" description="Acidic residues" evidence="1">
    <location>
        <begin position="37"/>
        <end position="52"/>
    </location>
</feature>
<comment type="caution">
    <text evidence="2">The sequence shown here is derived from an EMBL/GenBank/DDBJ whole genome shotgun (WGS) entry which is preliminary data.</text>
</comment>
<feature type="region of interest" description="Disordered" evidence="1">
    <location>
        <begin position="33"/>
        <end position="75"/>
    </location>
</feature>
<evidence type="ECO:0000256" key="1">
    <source>
        <dbReference type="SAM" id="MobiDB-lite"/>
    </source>
</evidence>
<evidence type="ECO:0000313" key="2">
    <source>
        <dbReference type="EMBL" id="CAD7690742.1"/>
    </source>
</evidence>
<gene>
    <name evidence="2" type="ORF">NYPRO_LOCUS23536</name>
</gene>
<protein>
    <submittedName>
        <fullName evidence="2">(raccoon dog) hypothetical protein</fullName>
    </submittedName>
</protein>
<sequence length="104" mass="11874">MRTEPRLERMQPMCPGGRQMLRCAQFWQKGRFATPFDSDDDDDGEDGDDDDGHDGTKDGCDDSHDDGHNGNDDKWMRNDLEIGALECPVEQSCSTKIDYLPWNF</sequence>
<accession>A0A811ZP89</accession>
<name>A0A811ZP89_NYCPR</name>